<dbReference type="GeneID" id="87860786"/>
<keyword evidence="1" id="KW-0812">Transmembrane</keyword>
<name>A0AAE0J154_9PEZI</name>
<sequence length="100" mass="10811">MSTRRGRLGLVLMEALPKEDHQVVLAALAPVVRAPVVLARVILAQAVAVKVLLALVLALVPEIVAVHLVAIRAREVVVRTRSNLVSGAWTQVRRAGDVKW</sequence>
<comment type="caution">
    <text evidence="2">The sequence shown here is derived from an EMBL/GenBank/DDBJ whole genome shotgun (WGS) entry which is preliminary data.</text>
</comment>
<protein>
    <submittedName>
        <fullName evidence="2">Uncharacterized protein</fullName>
    </submittedName>
</protein>
<evidence type="ECO:0000313" key="3">
    <source>
        <dbReference type="Proteomes" id="UP001278500"/>
    </source>
</evidence>
<reference evidence="2" key="1">
    <citation type="journal article" date="2023" name="Mol. Phylogenet. Evol.">
        <title>Genome-scale phylogeny and comparative genomics of the fungal order Sordariales.</title>
        <authorList>
            <person name="Hensen N."/>
            <person name="Bonometti L."/>
            <person name="Westerberg I."/>
            <person name="Brannstrom I.O."/>
            <person name="Guillou S."/>
            <person name="Cros-Aarteil S."/>
            <person name="Calhoun S."/>
            <person name="Haridas S."/>
            <person name="Kuo A."/>
            <person name="Mondo S."/>
            <person name="Pangilinan J."/>
            <person name="Riley R."/>
            <person name="LaButti K."/>
            <person name="Andreopoulos B."/>
            <person name="Lipzen A."/>
            <person name="Chen C."/>
            <person name="Yan M."/>
            <person name="Daum C."/>
            <person name="Ng V."/>
            <person name="Clum A."/>
            <person name="Steindorff A."/>
            <person name="Ohm R.A."/>
            <person name="Martin F."/>
            <person name="Silar P."/>
            <person name="Natvig D.O."/>
            <person name="Lalanne C."/>
            <person name="Gautier V."/>
            <person name="Ament-Velasquez S.L."/>
            <person name="Kruys A."/>
            <person name="Hutchinson M.I."/>
            <person name="Powell A.J."/>
            <person name="Barry K."/>
            <person name="Miller A.N."/>
            <person name="Grigoriev I.V."/>
            <person name="Debuchy R."/>
            <person name="Gladieux P."/>
            <person name="Hiltunen Thoren M."/>
            <person name="Johannesson H."/>
        </authorList>
    </citation>
    <scope>NUCLEOTIDE SEQUENCE</scope>
    <source>
        <strain evidence="2">CBS 560.94</strain>
    </source>
</reference>
<keyword evidence="1" id="KW-1133">Transmembrane helix</keyword>
<keyword evidence="1" id="KW-0472">Membrane</keyword>
<organism evidence="2 3">
    <name type="scientific">Neurospora tetraspora</name>
    <dbReference type="NCBI Taxonomy" id="94610"/>
    <lineage>
        <taxon>Eukaryota</taxon>
        <taxon>Fungi</taxon>
        <taxon>Dikarya</taxon>
        <taxon>Ascomycota</taxon>
        <taxon>Pezizomycotina</taxon>
        <taxon>Sordariomycetes</taxon>
        <taxon>Sordariomycetidae</taxon>
        <taxon>Sordariales</taxon>
        <taxon>Sordariaceae</taxon>
        <taxon>Neurospora</taxon>
    </lineage>
</organism>
<gene>
    <name evidence="2" type="ORF">B0H65DRAFT_340428</name>
</gene>
<dbReference type="Proteomes" id="UP001278500">
    <property type="component" value="Unassembled WGS sequence"/>
</dbReference>
<dbReference type="AlphaFoldDB" id="A0AAE0J154"/>
<evidence type="ECO:0000256" key="1">
    <source>
        <dbReference type="SAM" id="Phobius"/>
    </source>
</evidence>
<dbReference type="RefSeq" id="XP_062677198.1">
    <property type="nucleotide sequence ID" value="XM_062823632.1"/>
</dbReference>
<reference evidence="2" key="2">
    <citation type="submission" date="2023-06" db="EMBL/GenBank/DDBJ databases">
        <authorList>
            <consortium name="Lawrence Berkeley National Laboratory"/>
            <person name="Haridas S."/>
            <person name="Hensen N."/>
            <person name="Bonometti L."/>
            <person name="Westerberg I."/>
            <person name="Brannstrom I.O."/>
            <person name="Guillou S."/>
            <person name="Cros-Aarteil S."/>
            <person name="Calhoun S."/>
            <person name="Kuo A."/>
            <person name="Mondo S."/>
            <person name="Pangilinan J."/>
            <person name="Riley R."/>
            <person name="Labutti K."/>
            <person name="Andreopoulos B."/>
            <person name="Lipzen A."/>
            <person name="Chen C."/>
            <person name="Yanf M."/>
            <person name="Daum C."/>
            <person name="Ng V."/>
            <person name="Clum A."/>
            <person name="Steindorff A."/>
            <person name="Ohm R."/>
            <person name="Martin F."/>
            <person name="Silar P."/>
            <person name="Natvig D."/>
            <person name="Lalanne C."/>
            <person name="Gautier V."/>
            <person name="Ament-Velasquez S.L."/>
            <person name="Kruys A."/>
            <person name="Hutchinson M.I."/>
            <person name="Powell A.J."/>
            <person name="Barry K."/>
            <person name="Miller A.N."/>
            <person name="Grigoriev I.V."/>
            <person name="Debuchy R."/>
            <person name="Gladieux P."/>
            <person name="Thoren M.H."/>
            <person name="Johannesson H."/>
        </authorList>
    </citation>
    <scope>NUCLEOTIDE SEQUENCE</scope>
    <source>
        <strain evidence="2">CBS 560.94</strain>
    </source>
</reference>
<accession>A0AAE0J154</accession>
<keyword evidence="3" id="KW-1185">Reference proteome</keyword>
<dbReference type="EMBL" id="JAUEPP010000009">
    <property type="protein sequence ID" value="KAK3335032.1"/>
    <property type="molecule type" value="Genomic_DNA"/>
</dbReference>
<feature type="transmembrane region" description="Helical" evidence="1">
    <location>
        <begin position="21"/>
        <end position="43"/>
    </location>
</feature>
<proteinExistence type="predicted"/>
<feature type="transmembrane region" description="Helical" evidence="1">
    <location>
        <begin position="49"/>
        <end position="71"/>
    </location>
</feature>
<evidence type="ECO:0000313" key="2">
    <source>
        <dbReference type="EMBL" id="KAK3335032.1"/>
    </source>
</evidence>